<dbReference type="InterPro" id="IPR001360">
    <property type="entry name" value="Glyco_hydro_1"/>
</dbReference>
<dbReference type="PRINTS" id="PR00131">
    <property type="entry name" value="GLHYDRLASE1"/>
</dbReference>
<evidence type="ECO:0000256" key="5">
    <source>
        <dbReference type="SAM" id="SignalP"/>
    </source>
</evidence>
<dbReference type="SUPFAM" id="SSF51445">
    <property type="entry name" value="(Trans)glycosidases"/>
    <property type="match status" value="1"/>
</dbReference>
<feature type="chain" id="PRO_5004736658" evidence="5">
    <location>
        <begin position="22"/>
        <end position="528"/>
    </location>
</feature>
<accession>V5I9B9</accession>
<dbReference type="EMBL" id="GALX01003205">
    <property type="protein sequence ID" value="JAB65261.1"/>
    <property type="molecule type" value="Transcribed_RNA"/>
</dbReference>
<dbReference type="InterPro" id="IPR017853">
    <property type="entry name" value="GH"/>
</dbReference>
<protein>
    <submittedName>
        <fullName evidence="6">Myrosinase 1</fullName>
    </submittedName>
</protein>
<dbReference type="Gene3D" id="3.20.20.80">
    <property type="entry name" value="Glycosidases"/>
    <property type="match status" value="1"/>
</dbReference>
<feature type="signal peptide" evidence="5">
    <location>
        <begin position="1"/>
        <end position="21"/>
    </location>
</feature>
<name>V5I9B9_ANOGL</name>
<organism evidence="6">
    <name type="scientific">Anoplophora glabripennis</name>
    <name type="common">Asian longhorn beetle</name>
    <name type="synonym">Anoplophora nobilis</name>
    <dbReference type="NCBI Taxonomy" id="217634"/>
    <lineage>
        <taxon>Eukaryota</taxon>
        <taxon>Metazoa</taxon>
        <taxon>Ecdysozoa</taxon>
        <taxon>Arthropoda</taxon>
        <taxon>Hexapoda</taxon>
        <taxon>Insecta</taxon>
        <taxon>Pterygota</taxon>
        <taxon>Neoptera</taxon>
        <taxon>Endopterygota</taxon>
        <taxon>Coleoptera</taxon>
        <taxon>Polyphaga</taxon>
        <taxon>Cucujiformia</taxon>
        <taxon>Chrysomeloidea</taxon>
        <taxon>Cerambycidae</taxon>
        <taxon>Lamiinae</taxon>
        <taxon>Lamiini</taxon>
        <taxon>Anoplophora</taxon>
    </lineage>
</organism>
<comment type="similarity">
    <text evidence="1 4">Belongs to the glycosyl hydrolase 1 family.</text>
</comment>
<dbReference type="GO" id="GO:0005975">
    <property type="term" value="P:carbohydrate metabolic process"/>
    <property type="evidence" value="ECO:0007669"/>
    <property type="project" value="InterPro"/>
</dbReference>
<gene>
    <name evidence="6" type="primary">MYRO1</name>
</gene>
<evidence type="ECO:0000313" key="6">
    <source>
        <dbReference type="EMBL" id="JAB65261.1"/>
    </source>
</evidence>
<dbReference type="InterPro" id="IPR033132">
    <property type="entry name" value="GH_1_N_CS"/>
</dbReference>
<sequence length="528" mass="60296">MDKINAVIYIVLVVCAANVESTRVFPERFSFGTGTSAYQTEGAWNEDGKSENIWDHWIHSDPSHIKNNDTADLACNTYQSPLVGMYHSLKLHVQHYRFSLSWSRILPTGFANEVNMKAIKHYQYVIKDLLLFDIKPVVTLYYHDLPQSLQNIGGWTNPDMAKYFADYVRVCFQYFPNVMYWITFNDPRSTCRKGYGEGTFAPGINSDGVGEYLCAYTILKAHAAAYHLYKEEFKDLNGTISIAIDMMWSEPASETDIAAVERRNAFEFGLYANPIYKGNWPQEVIDRVDYRSEKENFTKSRLPKFTDEEINYIKGTSDFMAISLFYTIIVKDIKEAEFGDPSYMKDVKVELYLRTSWKLAVNGQPIVPQSARQALAWLSSSFDDPEIFITGNGIPDSAKLGDKTRVSYFRDYLKAILDAIEKDGVNVIGYTAWSFLDSFQWTDGYTYKFGFYWIDFENGYRLEKDSLVFYRQVAKTFTIPEEVTTTTSAVTTDVTDPTVPDTTPGSATKMALYSSVILTIVIILQVLL</sequence>
<keyword evidence="3" id="KW-0326">Glycosidase</keyword>
<evidence type="ECO:0000256" key="3">
    <source>
        <dbReference type="ARBA" id="ARBA00023295"/>
    </source>
</evidence>
<dbReference type="AlphaFoldDB" id="V5I9B9"/>
<dbReference type="Pfam" id="PF00232">
    <property type="entry name" value="Glyco_hydro_1"/>
    <property type="match status" value="1"/>
</dbReference>
<keyword evidence="2" id="KW-0378">Hydrolase</keyword>
<reference evidence="6" key="1">
    <citation type="submission" date="2013-07" db="EMBL/GenBank/DDBJ databases">
        <title>Midgut Transcriptome Profiling of Anoplphora glabripennis, a Lignocellulose Degrading, Wood-Boring Cerambycid.</title>
        <authorList>
            <person name="Scully E.D."/>
            <person name="Hoover K."/>
            <person name="Carlson J.E."/>
            <person name="Tien M."/>
            <person name="Geib S.M."/>
        </authorList>
    </citation>
    <scope>NUCLEOTIDE SEQUENCE</scope>
</reference>
<evidence type="ECO:0000256" key="1">
    <source>
        <dbReference type="ARBA" id="ARBA00010838"/>
    </source>
</evidence>
<proteinExistence type="inferred from homology"/>
<evidence type="ECO:0000256" key="4">
    <source>
        <dbReference type="RuleBase" id="RU003690"/>
    </source>
</evidence>
<evidence type="ECO:0000256" key="2">
    <source>
        <dbReference type="ARBA" id="ARBA00022801"/>
    </source>
</evidence>
<dbReference type="PANTHER" id="PTHR10353">
    <property type="entry name" value="GLYCOSYL HYDROLASE"/>
    <property type="match status" value="1"/>
</dbReference>
<dbReference type="PANTHER" id="PTHR10353:SF36">
    <property type="entry name" value="LP05116P"/>
    <property type="match status" value="1"/>
</dbReference>
<dbReference type="GO" id="GO:0008422">
    <property type="term" value="F:beta-glucosidase activity"/>
    <property type="evidence" value="ECO:0007669"/>
    <property type="project" value="TreeGrafter"/>
</dbReference>
<dbReference type="PROSITE" id="PS00653">
    <property type="entry name" value="GLYCOSYL_HYDROL_F1_2"/>
    <property type="match status" value="1"/>
</dbReference>
<keyword evidence="5" id="KW-0732">Signal</keyword>